<name>A0A3N2PQ40_SODAK</name>
<comment type="subcellular location">
    <subcellularLocation>
        <location evidence="1">Nucleus</location>
    </subcellularLocation>
</comment>
<keyword evidence="2" id="KW-0539">Nucleus</keyword>
<evidence type="ECO:0000256" key="3">
    <source>
        <dbReference type="SAM" id="MobiDB-lite"/>
    </source>
</evidence>
<proteinExistence type="predicted"/>
<keyword evidence="5" id="KW-1185">Reference proteome</keyword>
<dbReference type="GO" id="GO:0003700">
    <property type="term" value="F:DNA-binding transcription factor activity"/>
    <property type="evidence" value="ECO:0007669"/>
    <property type="project" value="TreeGrafter"/>
</dbReference>
<dbReference type="InterPro" id="IPR021858">
    <property type="entry name" value="Fun_TF"/>
</dbReference>
<dbReference type="RefSeq" id="XP_028464380.1">
    <property type="nucleotide sequence ID" value="XM_028608337.1"/>
</dbReference>
<dbReference type="EMBL" id="ML119059">
    <property type="protein sequence ID" value="ROT36574.1"/>
    <property type="molecule type" value="Genomic_DNA"/>
</dbReference>
<dbReference type="OrthoDB" id="3597252at2759"/>
<dbReference type="Proteomes" id="UP000272025">
    <property type="component" value="Unassembled WGS sequence"/>
</dbReference>
<dbReference type="GeneID" id="39576815"/>
<dbReference type="AlphaFoldDB" id="A0A3N2PQ40"/>
<feature type="region of interest" description="Disordered" evidence="3">
    <location>
        <begin position="1"/>
        <end position="51"/>
    </location>
</feature>
<evidence type="ECO:0000256" key="2">
    <source>
        <dbReference type="ARBA" id="ARBA00023242"/>
    </source>
</evidence>
<evidence type="ECO:0000256" key="1">
    <source>
        <dbReference type="ARBA" id="ARBA00004123"/>
    </source>
</evidence>
<dbReference type="Pfam" id="PF11951">
    <property type="entry name" value="Fungal_trans_2"/>
    <property type="match status" value="1"/>
</dbReference>
<protein>
    <submittedName>
        <fullName evidence="4">Uncharacterized protein</fullName>
    </submittedName>
</protein>
<accession>A0A3N2PQ40</accession>
<evidence type="ECO:0000313" key="5">
    <source>
        <dbReference type="Proteomes" id="UP000272025"/>
    </source>
</evidence>
<reference evidence="4 5" key="1">
    <citation type="journal article" date="2018" name="Mol. Ecol.">
        <title>The obligate alkalophilic soda-lake fungus Sodiomyces alkalinus has shifted to a protein diet.</title>
        <authorList>
            <person name="Grum-Grzhimaylo A.A."/>
            <person name="Falkoski D.L."/>
            <person name="van den Heuvel J."/>
            <person name="Valero-Jimenez C.A."/>
            <person name="Min B."/>
            <person name="Choi I.G."/>
            <person name="Lipzen A."/>
            <person name="Daum C.G."/>
            <person name="Aanen D.K."/>
            <person name="Tsang A."/>
            <person name="Henrissat B."/>
            <person name="Bilanenko E.N."/>
            <person name="de Vries R.P."/>
            <person name="van Kan J.A.L."/>
            <person name="Grigoriev I.V."/>
            <person name="Debets A.J.M."/>
        </authorList>
    </citation>
    <scope>NUCLEOTIDE SEQUENCE [LARGE SCALE GENOMIC DNA]</scope>
    <source>
        <strain evidence="4 5">F11</strain>
    </source>
</reference>
<feature type="compositionally biased region" description="Low complexity" evidence="3">
    <location>
        <begin position="17"/>
        <end position="30"/>
    </location>
</feature>
<sequence length="487" mass="54021">MFIASVSRKALGPPTPSSSSSPSLTVSYSPKAPQPHVPTAPEANVERPPPDFGWQSKLNKMERYLVDFYLSAWCAGRAILSSTNCWIQDIAQMGDGNACVRHAILALSSTYVLDYKPDEKIRQASNAYYERAVTLLTDALKDERELRPGGSEGTVAAIALLNMMDVVSPEHRRSKNLLPRWLEGARMACRLLDATDPGHRYWNAENIQTSHAWVANTIISSRAAILALPMAPLDPANTGGQQFQWLLSHGNEAEARRIHGACGFSPRLLHRIAQVTHLAALLEEDPDSVTIPEVATAILKELHNLRQWSEINPRGHDSTDALLAHCDKRLGPSGVVVDRASMADLTAEAWRLAAIIYSLCRLYRLPRSHDEVIVHMAKLAACINRTPTSGSLFTAQAPFFPVFLLGLLAVKEDHVQSAMRWFESVMQTYCRSSVPPVYEALRRARKLLPDHLGNPTTDLPDHIGHRYAWWETLVAEVTRNEGILCLV</sequence>
<dbReference type="GO" id="GO:0005634">
    <property type="term" value="C:nucleus"/>
    <property type="evidence" value="ECO:0007669"/>
    <property type="project" value="UniProtKB-SubCell"/>
</dbReference>
<dbReference type="PANTHER" id="PTHR37534">
    <property type="entry name" value="TRANSCRIPTIONAL ACTIVATOR PROTEIN UGA3"/>
    <property type="match status" value="1"/>
</dbReference>
<evidence type="ECO:0000313" key="4">
    <source>
        <dbReference type="EMBL" id="ROT36574.1"/>
    </source>
</evidence>
<gene>
    <name evidence="4" type="ORF">SODALDRAFT_282398</name>
</gene>
<dbReference type="GO" id="GO:0045944">
    <property type="term" value="P:positive regulation of transcription by RNA polymerase II"/>
    <property type="evidence" value="ECO:0007669"/>
    <property type="project" value="TreeGrafter"/>
</dbReference>
<organism evidence="4 5">
    <name type="scientific">Sodiomyces alkalinus (strain CBS 110278 / VKM F-3762 / F11)</name>
    <name type="common">Alkaliphilic filamentous fungus</name>
    <dbReference type="NCBI Taxonomy" id="1314773"/>
    <lineage>
        <taxon>Eukaryota</taxon>
        <taxon>Fungi</taxon>
        <taxon>Dikarya</taxon>
        <taxon>Ascomycota</taxon>
        <taxon>Pezizomycotina</taxon>
        <taxon>Sordariomycetes</taxon>
        <taxon>Hypocreomycetidae</taxon>
        <taxon>Glomerellales</taxon>
        <taxon>Plectosphaerellaceae</taxon>
        <taxon>Sodiomyces</taxon>
    </lineage>
</organism>
<dbReference type="GO" id="GO:0000976">
    <property type="term" value="F:transcription cis-regulatory region binding"/>
    <property type="evidence" value="ECO:0007669"/>
    <property type="project" value="TreeGrafter"/>
</dbReference>
<dbReference type="PANTHER" id="PTHR37534:SF7">
    <property type="entry name" value="TRANSCRIPTIONAL ACTIVATOR PROTEIN UGA3"/>
    <property type="match status" value="1"/>
</dbReference>